<evidence type="ECO:0000256" key="6">
    <source>
        <dbReference type="ARBA" id="ARBA00022967"/>
    </source>
</evidence>
<dbReference type="OrthoDB" id="2447669at2"/>
<keyword evidence="9" id="KW-0139">CF(1)</keyword>
<dbReference type="Gene3D" id="1.10.1140.10">
    <property type="entry name" value="Bovine Mitochondrial F1-atpase, Atp Synthase Beta Chain, Chain D, domain 3"/>
    <property type="match status" value="1"/>
</dbReference>
<dbReference type="InterPro" id="IPR050053">
    <property type="entry name" value="ATPase_alpha/beta_chains"/>
</dbReference>
<comment type="subcellular location">
    <subcellularLocation>
        <location evidence="1">Membrane</location>
    </subcellularLocation>
</comment>
<evidence type="ECO:0000256" key="2">
    <source>
        <dbReference type="ARBA" id="ARBA00008936"/>
    </source>
</evidence>
<comment type="similarity">
    <text evidence="2">Belongs to the ATPase alpha/beta chains family.</text>
</comment>
<dbReference type="Pfam" id="PF22919">
    <property type="entry name" value="ATP-synt_VA_C"/>
    <property type="match status" value="1"/>
</dbReference>
<protein>
    <recommendedName>
        <fullName evidence="11">ATP synthase A/B type C-terminal domain-containing protein</fullName>
    </recommendedName>
</protein>
<evidence type="ECO:0000313" key="12">
    <source>
        <dbReference type="EMBL" id="RSD25381.1"/>
    </source>
</evidence>
<dbReference type="SUPFAM" id="SSF52540">
    <property type="entry name" value="P-loop containing nucleoside triphosphate hydrolases"/>
    <property type="match status" value="1"/>
</dbReference>
<keyword evidence="7" id="KW-0406">Ion transport</keyword>
<dbReference type="PANTHER" id="PTHR15184">
    <property type="entry name" value="ATP SYNTHASE"/>
    <property type="match status" value="1"/>
</dbReference>
<keyword evidence="10" id="KW-0066">ATP synthesis</keyword>
<dbReference type="GO" id="GO:0005524">
    <property type="term" value="F:ATP binding"/>
    <property type="evidence" value="ECO:0007669"/>
    <property type="project" value="UniProtKB-KW"/>
</dbReference>
<proteinExistence type="inferred from homology"/>
<keyword evidence="5" id="KW-0067">ATP-binding</keyword>
<dbReference type="SUPFAM" id="SSF47917">
    <property type="entry name" value="C-terminal domain of alpha and beta subunits of F1 ATP synthase"/>
    <property type="match status" value="1"/>
</dbReference>
<dbReference type="InterPro" id="IPR027417">
    <property type="entry name" value="P-loop_NTPase"/>
</dbReference>
<dbReference type="AlphaFoldDB" id="A0A3R9FD76"/>
<dbReference type="Proteomes" id="UP000279911">
    <property type="component" value="Unassembled WGS sequence"/>
</dbReference>
<keyword evidence="8" id="KW-0472">Membrane</keyword>
<evidence type="ECO:0000256" key="8">
    <source>
        <dbReference type="ARBA" id="ARBA00023136"/>
    </source>
</evidence>
<keyword evidence="3" id="KW-0813">Transport</keyword>
<dbReference type="EMBL" id="RSFW01000019">
    <property type="protein sequence ID" value="RSD25381.1"/>
    <property type="molecule type" value="Genomic_DNA"/>
</dbReference>
<comment type="caution">
    <text evidence="12">The sequence shown here is derived from an EMBL/GenBank/DDBJ whole genome shotgun (WGS) entry which is preliminary data.</text>
</comment>
<evidence type="ECO:0000256" key="7">
    <source>
        <dbReference type="ARBA" id="ARBA00023065"/>
    </source>
</evidence>
<accession>A0A3R9FD76</accession>
<keyword evidence="6" id="KW-1278">Translocase</keyword>
<feature type="domain" description="ATP synthase A/B type C-terminal" evidence="11">
    <location>
        <begin position="247"/>
        <end position="332"/>
    </location>
</feature>
<name>A0A3R9FD76_9BACI</name>
<dbReference type="PROSITE" id="PS00152">
    <property type="entry name" value="ATPASE_ALPHA_BETA"/>
    <property type="match status" value="1"/>
</dbReference>
<organism evidence="12 13">
    <name type="scientific">Mesobacillus subterraneus</name>
    <dbReference type="NCBI Taxonomy" id="285983"/>
    <lineage>
        <taxon>Bacteria</taxon>
        <taxon>Bacillati</taxon>
        <taxon>Bacillota</taxon>
        <taxon>Bacilli</taxon>
        <taxon>Bacillales</taxon>
        <taxon>Bacillaceae</taxon>
        <taxon>Mesobacillus</taxon>
    </lineage>
</organism>
<keyword evidence="4" id="KW-0547">Nucleotide-binding</keyword>
<gene>
    <name evidence="12" type="ORF">EJA10_16340</name>
</gene>
<evidence type="ECO:0000256" key="9">
    <source>
        <dbReference type="ARBA" id="ARBA00023196"/>
    </source>
</evidence>
<dbReference type="InterPro" id="IPR020003">
    <property type="entry name" value="ATPase_a/bsu_AS"/>
</dbReference>
<evidence type="ECO:0000259" key="11">
    <source>
        <dbReference type="Pfam" id="PF22919"/>
    </source>
</evidence>
<dbReference type="GO" id="GO:0046933">
    <property type="term" value="F:proton-transporting ATP synthase activity, rotational mechanism"/>
    <property type="evidence" value="ECO:0007669"/>
    <property type="project" value="TreeGrafter"/>
</dbReference>
<dbReference type="PANTHER" id="PTHR15184:SF71">
    <property type="entry name" value="ATP SYNTHASE SUBUNIT BETA, MITOCHONDRIAL"/>
    <property type="match status" value="1"/>
</dbReference>
<evidence type="ECO:0000313" key="13">
    <source>
        <dbReference type="Proteomes" id="UP000279911"/>
    </source>
</evidence>
<dbReference type="GO" id="GO:0045259">
    <property type="term" value="C:proton-transporting ATP synthase complex"/>
    <property type="evidence" value="ECO:0007669"/>
    <property type="project" value="UniProtKB-KW"/>
</dbReference>
<evidence type="ECO:0000256" key="3">
    <source>
        <dbReference type="ARBA" id="ARBA00022448"/>
    </source>
</evidence>
<dbReference type="Gene3D" id="3.40.50.300">
    <property type="entry name" value="P-loop containing nucleotide triphosphate hydrolases"/>
    <property type="match status" value="1"/>
</dbReference>
<dbReference type="RefSeq" id="WP_125481100.1">
    <property type="nucleotide sequence ID" value="NZ_RSFW01000019.1"/>
</dbReference>
<evidence type="ECO:0000256" key="5">
    <source>
        <dbReference type="ARBA" id="ARBA00022840"/>
    </source>
</evidence>
<evidence type="ECO:0000256" key="10">
    <source>
        <dbReference type="ARBA" id="ARBA00023310"/>
    </source>
</evidence>
<evidence type="ECO:0000256" key="1">
    <source>
        <dbReference type="ARBA" id="ARBA00004370"/>
    </source>
</evidence>
<dbReference type="InterPro" id="IPR055190">
    <property type="entry name" value="ATP-synt_VA_C"/>
</dbReference>
<reference evidence="13" key="1">
    <citation type="submission" date="2018-12" db="EMBL/GenBank/DDBJ databases">
        <title>Bacillus chawlae sp. nov., Bacillus glennii sp. nov., and Bacillus saganii sp. nov. Isolated from the Vehicle Assembly Building at Kennedy Space Center where the Viking Spacecraft were Assembled.</title>
        <authorList>
            <person name="Seuylemezian A."/>
            <person name="Vaishampayan P."/>
        </authorList>
    </citation>
    <scope>NUCLEOTIDE SEQUENCE [LARGE SCALE GENOMIC DNA]</scope>
    <source>
        <strain evidence="13">DSM 13966</strain>
    </source>
</reference>
<dbReference type="InterPro" id="IPR024034">
    <property type="entry name" value="ATPase_F1/V1_b/a_C"/>
</dbReference>
<sequence length="349" mass="38798">MENLRLNVPLLRKRVPNLTTAAKSVGLRPATVSNLSTGKIPVGRAEVRTIVALAELAGCSLDELILRGESVEMIETGIKTLDLFAPVAKGGTVGLVARPGMGQLVVLAELIYRMKRNGFVTILIKPDGNHPELNDVLDDVDFVVETIEESVKVITAAGKDKEFVLTADRSFVLNGEMFKLQELLDDQFLFRVTTFLVDLKGEAVDEDLPYGPLDTLWQFDADLAARHKYPAVNPIYSTSSILEGSYLDPLHHSIQQRAQKLLRRYRELRSIVNVHGQERLPGSELQTYQLGERLEAYLTQPFYVAEAYTGKKGADVSLKDTLNDVKRIIEGPSEQFELEELHFIGNLPA</sequence>
<evidence type="ECO:0000256" key="4">
    <source>
        <dbReference type="ARBA" id="ARBA00022741"/>
    </source>
</evidence>